<evidence type="ECO:0000313" key="1">
    <source>
        <dbReference type="EMBL" id="SHF87788.1"/>
    </source>
</evidence>
<name>A0A1M5F8S1_STRHI</name>
<organism evidence="1 2">
    <name type="scientific">Streptoalloteichus hindustanus</name>
    <dbReference type="NCBI Taxonomy" id="2017"/>
    <lineage>
        <taxon>Bacteria</taxon>
        <taxon>Bacillati</taxon>
        <taxon>Actinomycetota</taxon>
        <taxon>Actinomycetes</taxon>
        <taxon>Pseudonocardiales</taxon>
        <taxon>Pseudonocardiaceae</taxon>
        <taxon>Streptoalloteichus</taxon>
    </lineage>
</organism>
<accession>A0A1M5F8S1</accession>
<reference evidence="1 2" key="1">
    <citation type="submission" date="2016-11" db="EMBL/GenBank/DDBJ databases">
        <authorList>
            <person name="Jaros S."/>
            <person name="Januszkiewicz K."/>
            <person name="Wedrychowicz H."/>
        </authorList>
    </citation>
    <scope>NUCLEOTIDE SEQUENCE [LARGE SCALE GENOMIC DNA]</scope>
    <source>
        <strain evidence="1 2">DSM 44523</strain>
    </source>
</reference>
<dbReference type="Proteomes" id="UP000184501">
    <property type="component" value="Unassembled WGS sequence"/>
</dbReference>
<dbReference type="EMBL" id="FQVN01000005">
    <property type="protein sequence ID" value="SHF87788.1"/>
    <property type="molecule type" value="Genomic_DNA"/>
</dbReference>
<proteinExistence type="predicted"/>
<dbReference type="AlphaFoldDB" id="A0A1M5F8S1"/>
<keyword evidence="2" id="KW-1185">Reference proteome</keyword>
<dbReference type="STRING" id="2017.SAMN05444320_105319"/>
<evidence type="ECO:0000313" key="2">
    <source>
        <dbReference type="Proteomes" id="UP000184501"/>
    </source>
</evidence>
<protein>
    <submittedName>
        <fullName evidence="1">Uncharacterized protein</fullName>
    </submittedName>
</protein>
<sequence length="39" mass="4433">MRDDSMIILMMLPVLARRPDRRPVRKLVRTALVRTGGAA</sequence>
<gene>
    <name evidence="1" type="ORF">SAMN05444320_105319</name>
</gene>